<evidence type="ECO:0000259" key="1">
    <source>
        <dbReference type="Pfam" id="PF15515"/>
    </source>
</evidence>
<dbReference type="CDD" id="cd22339">
    <property type="entry name" value="NciI-like"/>
    <property type="match status" value="1"/>
</dbReference>
<feature type="domain" description="MvaI/BcnI restriction endonuclease" evidence="1">
    <location>
        <begin position="10"/>
        <end position="254"/>
    </location>
</feature>
<reference evidence="2 3" key="1">
    <citation type="journal article" date="2015" name="Nature">
        <title>rRNA introns, odd ribosomes, and small enigmatic genomes across a large radiation of phyla.</title>
        <authorList>
            <person name="Brown C.T."/>
            <person name="Hug L.A."/>
            <person name="Thomas B.C."/>
            <person name="Sharon I."/>
            <person name="Castelle C.J."/>
            <person name="Singh A."/>
            <person name="Wilkins M.J."/>
            <person name="Williams K.H."/>
            <person name="Banfield J.F."/>
        </authorList>
    </citation>
    <scope>NUCLEOTIDE SEQUENCE [LARGE SCALE GENOMIC DNA]</scope>
</reference>
<dbReference type="Pfam" id="PF15515">
    <property type="entry name" value="MvaI_BcnI"/>
    <property type="match status" value="1"/>
</dbReference>
<dbReference type="InterPro" id="IPR029127">
    <property type="entry name" value="MvaI_BcnI"/>
</dbReference>
<protein>
    <recommendedName>
        <fullName evidence="1">MvaI/BcnI restriction endonuclease domain-containing protein</fullName>
    </recommendedName>
</protein>
<evidence type="ECO:0000313" key="3">
    <source>
        <dbReference type="Proteomes" id="UP000034881"/>
    </source>
</evidence>
<dbReference type="EMBL" id="LBYB01000003">
    <property type="protein sequence ID" value="KKR42309.1"/>
    <property type="molecule type" value="Genomic_DNA"/>
</dbReference>
<evidence type="ECO:0000313" key="2">
    <source>
        <dbReference type="EMBL" id="KKR42309.1"/>
    </source>
</evidence>
<dbReference type="InterPro" id="IPR043004">
    <property type="entry name" value="MvaI_BcnI_cat"/>
</dbReference>
<sequence>MQLYTKDELIKKLKQLAEMGWIPNGRFGNHGGIGNTLEDFLGITENNLPIPNAAEWELKTQRANTSSLTTLFHIEPSPRAVGFVPKVLLPLYGWSHQEAGKLYKDGEMSFRQTIHGLSHSDRGFIVKIDRAAKKVLISFDATKVAERHSEWLRGVEQKMGLGELNPQPYWGFDDLKHKAGTKLLNCFYVQAEVKKEGEKEFYWYKKAQMLQKFKFDGLLEALEKGALLVDFDARTGHNHGTKFRLRQNHLPMLYEKVTTVVNS</sequence>
<comment type="caution">
    <text evidence="2">The sequence shown here is derived from an EMBL/GenBank/DDBJ whole genome shotgun (WGS) entry which is preliminary data.</text>
</comment>
<proteinExistence type="predicted"/>
<dbReference type="AlphaFoldDB" id="A0A0G0QPG3"/>
<name>A0A0G0QPG3_9BACT</name>
<dbReference type="PATRIC" id="fig|1618431.3.peg.562"/>
<gene>
    <name evidence="2" type="ORF">UT77_C0003G0104</name>
</gene>
<dbReference type="Gene3D" id="3.40.210.20">
    <property type="entry name" value="MvaI/BcnI restriction endonuclease, catalytic domain"/>
    <property type="match status" value="1"/>
</dbReference>
<organism evidence="2 3">
    <name type="scientific">Candidatus Daviesbacteria bacterium GW2011_GWC2_40_12</name>
    <dbReference type="NCBI Taxonomy" id="1618431"/>
    <lineage>
        <taxon>Bacteria</taxon>
        <taxon>Candidatus Daviesiibacteriota</taxon>
    </lineage>
</organism>
<dbReference type="InterPro" id="IPR043005">
    <property type="entry name" value="MvaI_BcnI_rec"/>
</dbReference>
<accession>A0A0G0QPG3</accession>
<dbReference type="Gene3D" id="3.30.70.3570">
    <property type="entry name" value="MvaI/BcnI restriction endonuclease, recognition domain"/>
    <property type="match status" value="1"/>
</dbReference>
<dbReference type="Proteomes" id="UP000034881">
    <property type="component" value="Unassembled WGS sequence"/>
</dbReference>